<dbReference type="PANTHER" id="PTHR22946">
    <property type="entry name" value="DIENELACTONE HYDROLASE DOMAIN-CONTAINING PROTEIN-RELATED"/>
    <property type="match status" value="1"/>
</dbReference>
<reference evidence="4" key="1">
    <citation type="submission" date="2011-10" db="EMBL/GenBank/DDBJ databases">
        <title>The Genome Sequence of Fusarium oxysporum HDV247.</title>
        <authorList>
            <consortium name="The Broad Institute Genome Sequencing Platform"/>
            <person name="Ma L.-J."/>
            <person name="Gale L.R."/>
            <person name="Schwartz D.C."/>
            <person name="Zhou S."/>
            <person name="Corby-Kistler H."/>
            <person name="Young S.K."/>
            <person name="Zeng Q."/>
            <person name="Gargeya S."/>
            <person name="Fitzgerald M."/>
            <person name="Haas B."/>
            <person name="Abouelleil A."/>
            <person name="Alvarado L."/>
            <person name="Arachchi H.M."/>
            <person name="Berlin A."/>
            <person name="Brown A."/>
            <person name="Chapman S.B."/>
            <person name="Chen Z."/>
            <person name="Dunbar C."/>
            <person name="Freedman E."/>
            <person name="Gearin G."/>
            <person name="Goldberg J."/>
            <person name="Griggs A."/>
            <person name="Gujja S."/>
            <person name="Heiman D."/>
            <person name="Howarth C."/>
            <person name="Larson L."/>
            <person name="Lui A."/>
            <person name="MacDonald P.J.P."/>
            <person name="Montmayeur A."/>
            <person name="Murphy C."/>
            <person name="Neiman D."/>
            <person name="Pearson M."/>
            <person name="Priest M."/>
            <person name="Roberts A."/>
            <person name="Saif S."/>
            <person name="Shea T."/>
            <person name="Shenoy N."/>
            <person name="Sisk P."/>
            <person name="Stolte C."/>
            <person name="Sykes S."/>
            <person name="Wortman J."/>
            <person name="Nusbaum C."/>
            <person name="Birren B."/>
        </authorList>
    </citation>
    <scope>NUCLEOTIDE SEQUENCE [LARGE SCALE GENOMIC DNA]</scope>
    <source>
        <strain evidence="4">HDV247</strain>
    </source>
</reference>
<sequence>MPVRNIEFQTSDHVTLRGRLYTPQSFTGRLPCLIMAPGFAGLRVMGLEAPAEYFTSKLPLACLAYDNRGFGESDTKEGEPMREVLPHLQISDYSDAITFAQSLPEIDSENIGVWGSSYSGAHVLCVGAIDRRVKAVLSQVPLTSGWENFHRAFRPGTISSLNQAFKEDRLARAQGKEPSRIPVVNENPDNLSALPTEDSYQAYSGFLGTVFTNDVTLKSLEAMRAYEPAAHIHRISPTPLMMSVADNDVVAPQDLALQAFSLAKEPKQLKILHGGHFEPYSGKTFEINIAVQTEFLKTHLC</sequence>
<evidence type="ECO:0000256" key="1">
    <source>
        <dbReference type="ARBA" id="ARBA00022801"/>
    </source>
</evidence>
<dbReference type="Gene3D" id="3.40.50.1820">
    <property type="entry name" value="alpha/beta hydrolase"/>
    <property type="match status" value="1"/>
</dbReference>
<dbReference type="EMBL" id="KI981257">
    <property type="protein sequence ID" value="EXA32334.1"/>
    <property type="molecule type" value="Genomic_DNA"/>
</dbReference>
<dbReference type="InterPro" id="IPR000073">
    <property type="entry name" value="AB_hydrolase_1"/>
</dbReference>
<dbReference type="InterPro" id="IPR029058">
    <property type="entry name" value="AB_hydrolase_fold"/>
</dbReference>
<evidence type="ECO:0000313" key="4">
    <source>
        <dbReference type="EMBL" id="EXA32334.1"/>
    </source>
</evidence>
<dbReference type="InterPro" id="IPR050261">
    <property type="entry name" value="FrsA_esterase"/>
</dbReference>
<dbReference type="AlphaFoldDB" id="W9NI27"/>
<accession>W9NI27</accession>
<dbReference type="Proteomes" id="UP000030751">
    <property type="component" value="Unassembled WGS sequence"/>
</dbReference>
<gene>
    <name evidence="4" type="ORF">FOVG_16378</name>
</gene>
<proteinExistence type="inferred from homology"/>
<protein>
    <recommendedName>
        <fullName evidence="3">AB hydrolase-1 domain-containing protein</fullName>
    </recommendedName>
</protein>
<dbReference type="OrthoDB" id="2498029at2759"/>
<dbReference type="Pfam" id="PF12697">
    <property type="entry name" value="Abhydrolase_6"/>
    <property type="match status" value="1"/>
</dbReference>
<feature type="domain" description="AB hydrolase-1" evidence="3">
    <location>
        <begin position="54"/>
        <end position="277"/>
    </location>
</feature>
<reference evidence="4" key="2">
    <citation type="submission" date="2014-02" db="EMBL/GenBank/DDBJ databases">
        <title>Annotation of the Genome Sequence of Fusarium oxysporum HDV247.</title>
        <authorList>
            <consortium name="The Broad Institute Genomics Platform"/>
            <person name="Ma L.-J."/>
            <person name="Corby-Kistler H."/>
            <person name="Broz K."/>
            <person name="Gale L.R."/>
            <person name="Jonkers W."/>
            <person name="O'Donnell K."/>
            <person name="Ploetz R."/>
            <person name="Steinberg C."/>
            <person name="Schwartz D.C."/>
            <person name="VanEtten H."/>
            <person name="Zhou S."/>
            <person name="Young S.K."/>
            <person name="Zeng Q."/>
            <person name="Gargeya S."/>
            <person name="Fitzgerald M."/>
            <person name="Abouelleil A."/>
            <person name="Alvarado L."/>
            <person name="Chapman S.B."/>
            <person name="Gainer-Dewar J."/>
            <person name="Goldberg J."/>
            <person name="Griggs A."/>
            <person name="Gujja S."/>
            <person name="Hansen M."/>
            <person name="Howarth C."/>
            <person name="Imamovic A."/>
            <person name="Ireland A."/>
            <person name="Larimer J."/>
            <person name="McCowan C."/>
            <person name="Murphy C."/>
            <person name="Pearson M."/>
            <person name="Poon T.W."/>
            <person name="Priest M."/>
            <person name="Roberts A."/>
            <person name="Saif S."/>
            <person name="Shea T."/>
            <person name="Sykes S."/>
            <person name="Wortman J."/>
            <person name="Nusbaum C."/>
            <person name="Birren B."/>
        </authorList>
    </citation>
    <scope>NUCLEOTIDE SEQUENCE</scope>
    <source>
        <strain evidence="4">HDV247</strain>
    </source>
</reference>
<comment type="similarity">
    <text evidence="2">Belongs to the AB hydrolase superfamily. FUS2 hydrolase family.</text>
</comment>
<name>W9NI27_FUSOX</name>
<dbReference type="HOGENOM" id="CLU_048587_1_1_1"/>
<dbReference type="SUPFAM" id="SSF53474">
    <property type="entry name" value="alpha/beta-Hydrolases"/>
    <property type="match status" value="1"/>
</dbReference>
<organism evidence="4">
    <name type="scientific">Fusarium oxysporum f. sp. pisi HDV247</name>
    <dbReference type="NCBI Taxonomy" id="1080344"/>
    <lineage>
        <taxon>Eukaryota</taxon>
        <taxon>Fungi</taxon>
        <taxon>Dikarya</taxon>
        <taxon>Ascomycota</taxon>
        <taxon>Pezizomycotina</taxon>
        <taxon>Sordariomycetes</taxon>
        <taxon>Hypocreomycetidae</taxon>
        <taxon>Hypocreales</taxon>
        <taxon>Nectriaceae</taxon>
        <taxon>Fusarium</taxon>
        <taxon>Fusarium oxysporum species complex</taxon>
    </lineage>
</organism>
<dbReference type="PANTHER" id="PTHR22946:SF9">
    <property type="entry name" value="POLYKETIDE TRANSFERASE AF380"/>
    <property type="match status" value="1"/>
</dbReference>
<evidence type="ECO:0000259" key="3">
    <source>
        <dbReference type="Pfam" id="PF12697"/>
    </source>
</evidence>
<evidence type="ECO:0000256" key="2">
    <source>
        <dbReference type="ARBA" id="ARBA00038115"/>
    </source>
</evidence>
<dbReference type="GO" id="GO:0016788">
    <property type="term" value="F:hydrolase activity, acting on ester bonds"/>
    <property type="evidence" value="ECO:0007669"/>
    <property type="project" value="UniProtKB-ARBA"/>
</dbReference>
<dbReference type="Gene3D" id="1.10.10.800">
    <property type="match status" value="1"/>
</dbReference>
<keyword evidence="1" id="KW-0378">Hydrolase</keyword>